<protein>
    <submittedName>
        <fullName evidence="1">Uncharacterized protein</fullName>
    </submittedName>
</protein>
<name>A0A2S4VWK1_9BASI</name>
<dbReference type="EMBL" id="PKSM01000094">
    <property type="protein sequence ID" value="POW13886.1"/>
    <property type="molecule type" value="Genomic_DNA"/>
</dbReference>
<accession>A0A2S4VWK1</accession>
<evidence type="ECO:0000313" key="2">
    <source>
        <dbReference type="Proteomes" id="UP000238274"/>
    </source>
</evidence>
<comment type="caution">
    <text evidence="1">The sequence shown here is derived from an EMBL/GenBank/DDBJ whole genome shotgun (WGS) entry which is preliminary data.</text>
</comment>
<reference evidence="1 2" key="1">
    <citation type="submission" date="2017-12" db="EMBL/GenBank/DDBJ databases">
        <title>Gene loss provides genomic basis for host adaptation in cereal stripe rust fungi.</title>
        <authorList>
            <person name="Xia C."/>
        </authorList>
    </citation>
    <scope>NUCLEOTIDE SEQUENCE [LARGE SCALE GENOMIC DNA]</scope>
    <source>
        <strain evidence="1 2">93TX-2</strain>
    </source>
</reference>
<keyword evidence="2" id="KW-1185">Reference proteome</keyword>
<reference evidence="2" key="3">
    <citation type="journal article" date="2018" name="Mol. Plant Microbe Interact.">
        <title>Genome sequence resources for the wheat stripe rust pathogen (Puccinia striiformis f. sp. tritici) and the barley stripe rust pathogen (Puccinia striiformis f. sp. hordei).</title>
        <authorList>
            <person name="Xia C."/>
            <person name="Wang M."/>
            <person name="Yin C."/>
            <person name="Cornejo O.E."/>
            <person name="Hulbert S.H."/>
            <person name="Chen X."/>
        </authorList>
    </citation>
    <scope>NUCLEOTIDE SEQUENCE [LARGE SCALE GENOMIC DNA]</scope>
    <source>
        <strain evidence="2">93TX-2</strain>
    </source>
</reference>
<dbReference type="Proteomes" id="UP000238274">
    <property type="component" value="Unassembled WGS sequence"/>
</dbReference>
<dbReference type="VEuPathDB" id="FungiDB:PSHT_07576"/>
<organism evidence="1 2">
    <name type="scientific">Puccinia striiformis</name>
    <dbReference type="NCBI Taxonomy" id="27350"/>
    <lineage>
        <taxon>Eukaryota</taxon>
        <taxon>Fungi</taxon>
        <taxon>Dikarya</taxon>
        <taxon>Basidiomycota</taxon>
        <taxon>Pucciniomycotina</taxon>
        <taxon>Pucciniomycetes</taxon>
        <taxon>Pucciniales</taxon>
        <taxon>Pucciniaceae</taxon>
        <taxon>Puccinia</taxon>
    </lineage>
</organism>
<gene>
    <name evidence="1" type="ORF">PSHT_07576</name>
</gene>
<sequence length="235" mass="25403">MLRPPNLPISGTYTLSTTATGVTVPPEIWAQMQHLLAQFGPLALNSLPSLVSTPALRYTQSAASPALPDHNNLTPPLVQSPPLPDLNDLGPDFLPAVNNLVLEDPATLPRFEPIPDEVEANGDDGNSHHSVGPLAAIQDNAPTGTQLPNMIMHVNGYNYTCGGPLDPPPPPVGQFCLMDDLFQFCKKWSKHHTQFCGAVLNQSGQQTATKVKGLAPTSKKILDKVPWRFARQNQR</sequence>
<dbReference type="VEuPathDB" id="FungiDB:PSTT_03720"/>
<dbReference type="AlphaFoldDB" id="A0A2S4VWK1"/>
<reference evidence="2" key="2">
    <citation type="journal article" date="2018" name="BMC Genomics">
        <title>Genomic insights into host adaptation between the wheat stripe rust pathogen (Puccinia striiformis f. sp. tritici) and the barley stripe rust pathogen (Puccinia striiformis f. sp. hordei).</title>
        <authorList>
            <person name="Xia C."/>
            <person name="Wang M."/>
            <person name="Yin C."/>
            <person name="Cornejo O.E."/>
            <person name="Hulbert S.H."/>
            <person name="Chen X."/>
        </authorList>
    </citation>
    <scope>NUCLEOTIDE SEQUENCE [LARGE SCALE GENOMIC DNA]</scope>
    <source>
        <strain evidence="2">93TX-2</strain>
    </source>
</reference>
<proteinExistence type="predicted"/>
<evidence type="ECO:0000313" key="1">
    <source>
        <dbReference type="EMBL" id="POW13886.1"/>
    </source>
</evidence>